<dbReference type="Gene3D" id="3.40.50.720">
    <property type="entry name" value="NAD(P)-binding Rossmann-like Domain"/>
    <property type="match status" value="1"/>
</dbReference>
<name>A0A6J4V4P2_9BACT</name>
<feature type="domain" description="NAD-dependent epimerase/dehydratase" evidence="2">
    <location>
        <begin position="4"/>
        <end position="169"/>
    </location>
</feature>
<organism evidence="3">
    <name type="scientific">uncultured Thermomicrobiales bacterium</name>
    <dbReference type="NCBI Taxonomy" id="1645740"/>
    <lineage>
        <taxon>Bacteria</taxon>
        <taxon>Pseudomonadati</taxon>
        <taxon>Thermomicrobiota</taxon>
        <taxon>Thermomicrobia</taxon>
        <taxon>Thermomicrobiales</taxon>
        <taxon>environmental samples</taxon>
    </lineage>
</organism>
<gene>
    <name evidence="3" type="ORF">AVDCRST_MAG88-2195</name>
</gene>
<protein>
    <submittedName>
        <fullName evidence="3">UDP-glucose 4-epimerase</fullName>
        <ecNumber evidence="3">5.1.3.2</ecNumber>
    </submittedName>
</protein>
<dbReference type="InterPro" id="IPR036291">
    <property type="entry name" value="NAD(P)-bd_dom_sf"/>
</dbReference>
<dbReference type="EMBL" id="CADCWM010000567">
    <property type="protein sequence ID" value="CAA9569429.1"/>
    <property type="molecule type" value="Genomic_DNA"/>
</dbReference>
<evidence type="ECO:0000313" key="3">
    <source>
        <dbReference type="EMBL" id="CAA9569429.1"/>
    </source>
</evidence>
<dbReference type="SUPFAM" id="SSF51735">
    <property type="entry name" value="NAD(P)-binding Rossmann-fold domains"/>
    <property type="match status" value="1"/>
</dbReference>
<keyword evidence="3" id="KW-0413">Isomerase</keyword>
<dbReference type="PANTHER" id="PTHR43000">
    <property type="entry name" value="DTDP-D-GLUCOSE 4,6-DEHYDRATASE-RELATED"/>
    <property type="match status" value="1"/>
</dbReference>
<accession>A0A6J4V4P2</accession>
<dbReference type="EC" id="5.1.3.2" evidence="3"/>
<reference evidence="3" key="1">
    <citation type="submission" date="2020-02" db="EMBL/GenBank/DDBJ databases">
        <authorList>
            <person name="Meier V. D."/>
        </authorList>
    </citation>
    <scope>NUCLEOTIDE SEQUENCE</scope>
    <source>
        <strain evidence="3">AVDCRST_MAG88</strain>
    </source>
</reference>
<evidence type="ECO:0000259" key="2">
    <source>
        <dbReference type="Pfam" id="PF01370"/>
    </source>
</evidence>
<sequence>MKRVLITGASGTIGESLRDLLRDRYTLRLQERPGGKAVGPAREGEEIVQADIADLAAMRAAARGADAVVHLAASSAVGTPWEDALQNNIVGIYTVLEAMRQEGVRRLVFASTNHVTGYYELKGRPCYPDMPVRPDGYYGASKAFGEALARFYVDEHGLEAICLRIGSWLPEPKNVRNLSTWLSPRDMAQLTWRSIETELTWGIFYAISGNTRRYWDIGPTQELLGYEPEDDAERYAGQVEGREAAQVAPASGGSSPT</sequence>
<evidence type="ECO:0000256" key="1">
    <source>
        <dbReference type="ARBA" id="ARBA00007637"/>
    </source>
</evidence>
<comment type="similarity">
    <text evidence="1">Belongs to the NAD(P)-dependent epimerase/dehydratase family.</text>
</comment>
<dbReference type="AlphaFoldDB" id="A0A6J4V4P2"/>
<dbReference type="CDD" id="cd08946">
    <property type="entry name" value="SDR_e"/>
    <property type="match status" value="1"/>
</dbReference>
<dbReference type="GO" id="GO:0003978">
    <property type="term" value="F:UDP-glucose 4-epimerase activity"/>
    <property type="evidence" value="ECO:0007669"/>
    <property type="project" value="UniProtKB-EC"/>
</dbReference>
<proteinExistence type="inferred from homology"/>
<dbReference type="InterPro" id="IPR001509">
    <property type="entry name" value="Epimerase_deHydtase"/>
</dbReference>
<dbReference type="Pfam" id="PF01370">
    <property type="entry name" value="Epimerase"/>
    <property type="match status" value="1"/>
</dbReference>